<keyword evidence="6" id="KW-1185">Reference proteome</keyword>
<dbReference type="InterPro" id="IPR036568">
    <property type="entry name" value="GGCT-like_sf"/>
</dbReference>
<evidence type="ECO:0000313" key="6">
    <source>
        <dbReference type="Proteomes" id="UP000325780"/>
    </source>
</evidence>
<dbReference type="Gene3D" id="3.10.490.10">
    <property type="entry name" value="Gamma-glutamyl cyclotransferase-like"/>
    <property type="match status" value="1"/>
</dbReference>
<dbReference type="InterPro" id="IPR045038">
    <property type="entry name" value="AIG2-like"/>
</dbReference>
<dbReference type="Proteomes" id="UP000325780">
    <property type="component" value="Unassembled WGS sequence"/>
</dbReference>
<gene>
    <name evidence="5" type="ORF">BDV25DRAFT_172327</name>
</gene>
<reference evidence="5 6" key="1">
    <citation type="submission" date="2019-04" db="EMBL/GenBank/DDBJ databases">
        <title>Friends and foes A comparative genomics study of 23 Aspergillus species from section Flavi.</title>
        <authorList>
            <consortium name="DOE Joint Genome Institute"/>
            <person name="Kjaerbolling I."/>
            <person name="Vesth T."/>
            <person name="Frisvad J.C."/>
            <person name="Nybo J.L."/>
            <person name="Theobald S."/>
            <person name="Kildgaard S."/>
            <person name="Isbrandt T."/>
            <person name="Kuo A."/>
            <person name="Sato A."/>
            <person name="Lyhne E.K."/>
            <person name="Kogle M.E."/>
            <person name="Wiebenga A."/>
            <person name="Kun R.S."/>
            <person name="Lubbers R.J."/>
            <person name="Makela M.R."/>
            <person name="Barry K."/>
            <person name="Chovatia M."/>
            <person name="Clum A."/>
            <person name="Daum C."/>
            <person name="Haridas S."/>
            <person name="He G."/>
            <person name="LaButti K."/>
            <person name="Lipzen A."/>
            <person name="Mondo S."/>
            <person name="Riley R."/>
            <person name="Salamov A."/>
            <person name="Simmons B.A."/>
            <person name="Magnuson J.K."/>
            <person name="Henrissat B."/>
            <person name="Mortensen U.H."/>
            <person name="Larsen T.O."/>
            <person name="Devries R.P."/>
            <person name="Grigoriev I.V."/>
            <person name="Machida M."/>
            <person name="Baker S.E."/>
            <person name="Andersen M.R."/>
        </authorList>
    </citation>
    <scope>NUCLEOTIDE SEQUENCE [LARGE SCALE GENOMIC DNA]</scope>
    <source>
        <strain evidence="5 6">IBT 18842</strain>
    </source>
</reference>
<comment type="similarity">
    <text evidence="1">Belongs to the gamma-glutamylcyclotransferase family.</text>
</comment>
<evidence type="ECO:0000259" key="4">
    <source>
        <dbReference type="Pfam" id="PF06094"/>
    </source>
</evidence>
<dbReference type="GO" id="GO:0016740">
    <property type="term" value="F:transferase activity"/>
    <property type="evidence" value="ECO:0007669"/>
    <property type="project" value="UniProtKB-KW"/>
</dbReference>
<protein>
    <recommendedName>
        <fullName evidence="3">Putative gamma-glutamylcyclotransferase</fullName>
    </recommendedName>
</protein>
<evidence type="ECO:0000256" key="2">
    <source>
        <dbReference type="ARBA" id="ARBA00022679"/>
    </source>
</evidence>
<accession>A0A5N6TV65</accession>
<feature type="domain" description="Gamma-glutamylcyclotransferase AIG2-like" evidence="4">
    <location>
        <begin position="6"/>
        <end position="158"/>
    </location>
</feature>
<dbReference type="InterPro" id="IPR013024">
    <property type="entry name" value="GGCT-like"/>
</dbReference>
<dbReference type="CDD" id="cd06661">
    <property type="entry name" value="GGCT_like"/>
    <property type="match status" value="1"/>
</dbReference>
<dbReference type="OrthoDB" id="1044435at2759"/>
<evidence type="ECO:0000313" key="5">
    <source>
        <dbReference type="EMBL" id="KAE8150180.1"/>
    </source>
</evidence>
<organism evidence="5 6">
    <name type="scientific">Aspergillus avenaceus</name>
    <dbReference type="NCBI Taxonomy" id="36643"/>
    <lineage>
        <taxon>Eukaryota</taxon>
        <taxon>Fungi</taxon>
        <taxon>Dikarya</taxon>
        <taxon>Ascomycota</taxon>
        <taxon>Pezizomycotina</taxon>
        <taxon>Eurotiomycetes</taxon>
        <taxon>Eurotiomycetidae</taxon>
        <taxon>Eurotiales</taxon>
        <taxon>Aspergillaceae</taxon>
        <taxon>Aspergillus</taxon>
        <taxon>Aspergillus subgen. Circumdati</taxon>
    </lineage>
</organism>
<dbReference type="AlphaFoldDB" id="A0A5N6TV65"/>
<proteinExistence type="inferred from homology"/>
<evidence type="ECO:0000256" key="1">
    <source>
        <dbReference type="ARBA" id="ARBA00008861"/>
    </source>
</evidence>
<dbReference type="PANTHER" id="PTHR31544:SF2">
    <property type="entry name" value="AIG2-LIKE PROTEIN D"/>
    <property type="match status" value="1"/>
</dbReference>
<evidence type="ECO:0000256" key="3">
    <source>
        <dbReference type="ARBA" id="ARBA00030602"/>
    </source>
</evidence>
<dbReference type="PANTHER" id="PTHR31544">
    <property type="entry name" value="AIG2-LIKE PROTEIN D"/>
    <property type="match status" value="1"/>
</dbReference>
<sequence length="178" mass="20133">MTDHTLFFYGTLMAPQILHRVIHGSPTPEKWQRDLLTFQPAVLHGYKRHRVRGADYPGIIMGEENLSGGAGAGVWGTVVSGLTDGDVYRLDLFEGSEYTKERVRVRVLRMETGEGKDDGRLREVLDGAGEGAEEGEEVDAVTYVYVAGRERLEDREWDFEEFKRDKLAWWVGADLSEL</sequence>
<name>A0A5N6TV65_ASPAV</name>
<keyword evidence="2" id="KW-0808">Transferase</keyword>
<dbReference type="InterPro" id="IPR009288">
    <property type="entry name" value="AIG2-like_dom"/>
</dbReference>
<dbReference type="Pfam" id="PF06094">
    <property type="entry name" value="GGACT"/>
    <property type="match status" value="1"/>
</dbReference>
<dbReference type="SUPFAM" id="SSF110857">
    <property type="entry name" value="Gamma-glutamyl cyclotransferase-like"/>
    <property type="match status" value="1"/>
</dbReference>
<dbReference type="EMBL" id="ML742101">
    <property type="protein sequence ID" value="KAE8150180.1"/>
    <property type="molecule type" value="Genomic_DNA"/>
</dbReference>